<evidence type="ECO:0000313" key="5">
    <source>
        <dbReference type="EMBL" id="CAF4260252.1"/>
    </source>
</evidence>
<dbReference type="EMBL" id="CAJNYV010002620">
    <property type="protein sequence ID" value="CAF3489800.1"/>
    <property type="molecule type" value="Genomic_DNA"/>
</dbReference>
<keyword evidence="1" id="KW-0812">Transmembrane</keyword>
<evidence type="ECO:0000313" key="3">
    <source>
        <dbReference type="EMBL" id="CAF3489800.1"/>
    </source>
</evidence>
<dbReference type="EMBL" id="CAJOBS010000498">
    <property type="protein sequence ID" value="CAF4589843.1"/>
    <property type="molecule type" value="Genomic_DNA"/>
</dbReference>
<protein>
    <submittedName>
        <fullName evidence="4">Uncharacterized protein</fullName>
    </submittedName>
</protein>
<evidence type="ECO:0000313" key="8">
    <source>
        <dbReference type="Proteomes" id="UP000663872"/>
    </source>
</evidence>
<feature type="transmembrane region" description="Helical" evidence="1">
    <location>
        <begin position="90"/>
        <end position="111"/>
    </location>
</feature>
<name>A0A818TCT0_9BILA</name>
<dbReference type="Proteomes" id="UP000663848">
    <property type="component" value="Unassembled WGS sequence"/>
</dbReference>
<evidence type="ECO:0000313" key="7">
    <source>
        <dbReference type="EMBL" id="CAF4589843.1"/>
    </source>
</evidence>
<evidence type="ECO:0000313" key="4">
    <source>
        <dbReference type="EMBL" id="CAF3681965.1"/>
    </source>
</evidence>
<evidence type="ECO:0000313" key="9">
    <source>
        <dbReference type="Proteomes" id="UP000663873"/>
    </source>
</evidence>
<feature type="transmembrane region" description="Helical" evidence="1">
    <location>
        <begin position="163"/>
        <end position="189"/>
    </location>
</feature>
<comment type="caution">
    <text evidence="4">The sequence shown here is derived from an EMBL/GenBank/DDBJ whole genome shotgun (WGS) entry which is preliminary data.</text>
</comment>
<dbReference type="EMBL" id="CAJNYT010004690">
    <property type="protein sequence ID" value="CAF3681965.1"/>
    <property type="molecule type" value="Genomic_DNA"/>
</dbReference>
<reference evidence="4" key="1">
    <citation type="submission" date="2021-02" db="EMBL/GenBank/DDBJ databases">
        <authorList>
            <person name="Nowell W R."/>
        </authorList>
    </citation>
    <scope>NUCLEOTIDE SEQUENCE</scope>
</reference>
<proteinExistence type="predicted"/>
<dbReference type="EMBL" id="CAJNXB010000008">
    <property type="protein sequence ID" value="CAF2978780.1"/>
    <property type="molecule type" value="Genomic_DNA"/>
</dbReference>
<sequence length="199" mass="21561">MHAQQQSMPYMYYTSPYSIPAYGTISSSQVVISDVNWRNSWSNIRSFVISVVLLFCSTAIIGLDIANVAIEVNKQNGNSKLGSGTATVGAGIWGGSVSFMAAIFIFITIFARNKRVAATFALLAVVLAFFFTIVLIGLIGNSIQTNLSETQRTNAEKVQDKLAIAILSFAVPTMIACMVFFAVYITVLFSSPTSQSNIR</sequence>
<evidence type="ECO:0000313" key="6">
    <source>
        <dbReference type="EMBL" id="CAF4488024.1"/>
    </source>
</evidence>
<dbReference type="AlphaFoldDB" id="A0A818TCT0"/>
<gene>
    <name evidence="4" type="ORF">GRG538_LOCUS27083</name>
    <name evidence="3" type="ORF">KIK155_LOCUS15069</name>
    <name evidence="6" type="ORF">QYT958_LOCUS3612</name>
    <name evidence="2" type="ORF">TIS948_LOCUS327</name>
    <name evidence="7" type="ORF">TOA249_LOCUS9861</name>
    <name evidence="5" type="ORF">UJA718_LOCUS10115</name>
</gene>
<feature type="transmembrane region" description="Helical" evidence="1">
    <location>
        <begin position="47"/>
        <end position="70"/>
    </location>
</feature>
<organism evidence="4 8">
    <name type="scientific">Rotaria socialis</name>
    <dbReference type="NCBI Taxonomy" id="392032"/>
    <lineage>
        <taxon>Eukaryota</taxon>
        <taxon>Metazoa</taxon>
        <taxon>Spiralia</taxon>
        <taxon>Gnathifera</taxon>
        <taxon>Rotifera</taxon>
        <taxon>Eurotatoria</taxon>
        <taxon>Bdelloidea</taxon>
        <taxon>Philodinida</taxon>
        <taxon>Philodinidae</taxon>
        <taxon>Rotaria</taxon>
    </lineage>
</organism>
<evidence type="ECO:0000313" key="2">
    <source>
        <dbReference type="EMBL" id="CAF2978780.1"/>
    </source>
</evidence>
<keyword evidence="9" id="KW-1185">Reference proteome</keyword>
<dbReference type="Proteomes" id="UP000663825">
    <property type="component" value="Unassembled WGS sequence"/>
</dbReference>
<keyword evidence="1" id="KW-1133">Transmembrane helix</keyword>
<dbReference type="Proteomes" id="UP000663865">
    <property type="component" value="Unassembled WGS sequence"/>
</dbReference>
<dbReference type="EMBL" id="CAJOBP010001167">
    <property type="protein sequence ID" value="CAF4260252.1"/>
    <property type="molecule type" value="Genomic_DNA"/>
</dbReference>
<evidence type="ECO:0000256" key="1">
    <source>
        <dbReference type="SAM" id="Phobius"/>
    </source>
</evidence>
<dbReference type="OrthoDB" id="10053571at2759"/>
<dbReference type="EMBL" id="CAJOBR010000261">
    <property type="protein sequence ID" value="CAF4488024.1"/>
    <property type="molecule type" value="Genomic_DNA"/>
</dbReference>
<accession>A0A818TCT0</accession>
<keyword evidence="1" id="KW-0472">Membrane</keyword>
<dbReference type="Proteomes" id="UP000663838">
    <property type="component" value="Unassembled WGS sequence"/>
</dbReference>
<feature type="transmembrane region" description="Helical" evidence="1">
    <location>
        <begin position="118"/>
        <end position="143"/>
    </location>
</feature>
<dbReference type="Proteomes" id="UP000663872">
    <property type="component" value="Unassembled WGS sequence"/>
</dbReference>
<dbReference type="Proteomes" id="UP000663873">
    <property type="component" value="Unassembled WGS sequence"/>
</dbReference>